<dbReference type="AlphaFoldDB" id="A0ABC8RHD3"/>
<dbReference type="EMBL" id="CAUOFW020001314">
    <property type="protein sequence ID" value="CAK9143606.1"/>
    <property type="molecule type" value="Genomic_DNA"/>
</dbReference>
<feature type="transmembrane region" description="Helical" evidence="1">
    <location>
        <begin position="12"/>
        <end position="31"/>
    </location>
</feature>
<keyword evidence="1" id="KW-0812">Transmembrane</keyword>
<name>A0ABC8RHD3_9AQUA</name>
<keyword evidence="3" id="KW-1185">Reference proteome</keyword>
<comment type="caution">
    <text evidence="2">The sequence shown here is derived from an EMBL/GenBank/DDBJ whole genome shotgun (WGS) entry which is preliminary data.</text>
</comment>
<evidence type="ECO:0000313" key="2">
    <source>
        <dbReference type="EMBL" id="CAK9143606.1"/>
    </source>
</evidence>
<gene>
    <name evidence="2" type="ORF">ILEXP_LOCUS11323</name>
</gene>
<evidence type="ECO:0000256" key="1">
    <source>
        <dbReference type="SAM" id="Phobius"/>
    </source>
</evidence>
<organism evidence="2 3">
    <name type="scientific">Ilex paraguariensis</name>
    <name type="common">yerba mate</name>
    <dbReference type="NCBI Taxonomy" id="185542"/>
    <lineage>
        <taxon>Eukaryota</taxon>
        <taxon>Viridiplantae</taxon>
        <taxon>Streptophyta</taxon>
        <taxon>Embryophyta</taxon>
        <taxon>Tracheophyta</taxon>
        <taxon>Spermatophyta</taxon>
        <taxon>Magnoliopsida</taxon>
        <taxon>eudicotyledons</taxon>
        <taxon>Gunneridae</taxon>
        <taxon>Pentapetalae</taxon>
        <taxon>asterids</taxon>
        <taxon>campanulids</taxon>
        <taxon>Aquifoliales</taxon>
        <taxon>Aquifoliaceae</taxon>
        <taxon>Ilex</taxon>
    </lineage>
</organism>
<accession>A0ABC8RHD3</accession>
<evidence type="ECO:0000313" key="3">
    <source>
        <dbReference type="Proteomes" id="UP001642360"/>
    </source>
</evidence>
<keyword evidence="1" id="KW-1133">Transmembrane helix</keyword>
<sequence>MISRRAHFLGEVFNIQLIQCCILCQFIYFQVLHSMIIQFCHQFISCPSGQTQMMYMGSASCNYLTFKFSSHLSLLFHYFRCAVTFSWT</sequence>
<proteinExistence type="predicted"/>
<reference evidence="2 3" key="1">
    <citation type="submission" date="2024-02" db="EMBL/GenBank/DDBJ databases">
        <authorList>
            <person name="Vignale AGUSTIN F."/>
            <person name="Sosa J E."/>
            <person name="Modenutti C."/>
        </authorList>
    </citation>
    <scope>NUCLEOTIDE SEQUENCE [LARGE SCALE GENOMIC DNA]</scope>
</reference>
<protein>
    <submittedName>
        <fullName evidence="2">Uncharacterized protein</fullName>
    </submittedName>
</protein>
<dbReference type="Proteomes" id="UP001642360">
    <property type="component" value="Unassembled WGS sequence"/>
</dbReference>
<keyword evidence="1" id="KW-0472">Membrane</keyword>